<gene>
    <name evidence="1" type="ORF">ACFF45_04545</name>
</gene>
<organism evidence="1 2">
    <name type="scientific">Streptomyces cinereospinus</name>
    <dbReference type="NCBI Taxonomy" id="285561"/>
    <lineage>
        <taxon>Bacteria</taxon>
        <taxon>Bacillati</taxon>
        <taxon>Actinomycetota</taxon>
        <taxon>Actinomycetes</taxon>
        <taxon>Kitasatosporales</taxon>
        <taxon>Streptomycetaceae</taxon>
        <taxon>Streptomyces</taxon>
    </lineage>
</organism>
<protein>
    <submittedName>
        <fullName evidence="1">Uncharacterized protein</fullName>
    </submittedName>
</protein>
<proteinExistence type="predicted"/>
<name>A0ABV5MVG3_9ACTN</name>
<dbReference type="Proteomes" id="UP001589709">
    <property type="component" value="Unassembled WGS sequence"/>
</dbReference>
<accession>A0ABV5MVG3</accession>
<dbReference type="RefSeq" id="WP_381342166.1">
    <property type="nucleotide sequence ID" value="NZ_JBHMCY010000006.1"/>
</dbReference>
<comment type="caution">
    <text evidence="1">The sequence shown here is derived from an EMBL/GenBank/DDBJ whole genome shotgun (WGS) entry which is preliminary data.</text>
</comment>
<sequence>MRALDRATTAFDYANPDAEQAWIRFYQRPRLDSLTVSTYSQLRHPDLGRAAKDALPNLGDDDSKVSIAVLSDAATGYVLSGDVDRGVEVGRRFVDAATTTPTTMGRHRLASMAALLPQRHSAARDLTEDIRAACRLISPWPSPRSPRRGTRHCRG</sequence>
<reference evidence="1 2" key="1">
    <citation type="submission" date="2024-09" db="EMBL/GenBank/DDBJ databases">
        <authorList>
            <person name="Sun Q."/>
            <person name="Mori K."/>
        </authorList>
    </citation>
    <scope>NUCLEOTIDE SEQUENCE [LARGE SCALE GENOMIC DNA]</scope>
    <source>
        <strain evidence="1 2">JCM 6917</strain>
    </source>
</reference>
<dbReference type="EMBL" id="JBHMCY010000006">
    <property type="protein sequence ID" value="MFB9462013.1"/>
    <property type="molecule type" value="Genomic_DNA"/>
</dbReference>
<evidence type="ECO:0000313" key="1">
    <source>
        <dbReference type="EMBL" id="MFB9462013.1"/>
    </source>
</evidence>
<keyword evidence="2" id="KW-1185">Reference proteome</keyword>
<evidence type="ECO:0000313" key="2">
    <source>
        <dbReference type="Proteomes" id="UP001589709"/>
    </source>
</evidence>